<evidence type="ECO:0000313" key="8">
    <source>
        <dbReference type="EMBL" id="GAA1683573.1"/>
    </source>
</evidence>
<keyword evidence="2" id="KW-0805">Transcription regulation</keyword>
<dbReference type="Proteomes" id="UP001500280">
    <property type="component" value="Unassembled WGS sequence"/>
</dbReference>
<evidence type="ECO:0000259" key="7">
    <source>
        <dbReference type="Pfam" id="PF08281"/>
    </source>
</evidence>
<dbReference type="InterPro" id="IPR013324">
    <property type="entry name" value="RNA_pol_sigma_r3/r4-like"/>
</dbReference>
<keyword evidence="3" id="KW-0731">Sigma factor</keyword>
<sequence length="318" mass="34392">MGRSTPPRVAVDDSELVRAAQGGDIGALGTLLAGHRAGMTAVAVSVLGAGPDADDAVQEAMTVALARIGDVRDPNAVGPWLRQVVRNACRTQLRARRPLPLDDQLHAVLPSTEPDPAELLERHATRDWVWRALEDLSPPLRLVMMLRHFSGVTAYQDIAEACGIPVGTVRSRLAKGRGQLTASLLATADDQYGDVAAQTAVRRREIEDTMVAAERGTLAEVLATYWRPDAQFSWSGGGGGADWFLRGMYQDIEDGVRGRVTNVIAGREIAVCEIELINPAENPFHCPPGVVWIQHLLGGRTSRLRFFHPPRSVQAIPA</sequence>
<dbReference type="InterPro" id="IPR036388">
    <property type="entry name" value="WH-like_DNA-bd_sf"/>
</dbReference>
<dbReference type="InterPro" id="IPR013249">
    <property type="entry name" value="RNA_pol_sigma70_r4_t2"/>
</dbReference>
<proteinExistence type="inferred from homology"/>
<dbReference type="SUPFAM" id="SSF88659">
    <property type="entry name" value="Sigma3 and sigma4 domains of RNA polymerase sigma factors"/>
    <property type="match status" value="1"/>
</dbReference>
<evidence type="ECO:0000256" key="4">
    <source>
        <dbReference type="ARBA" id="ARBA00023125"/>
    </source>
</evidence>
<dbReference type="InterPro" id="IPR013325">
    <property type="entry name" value="RNA_pol_sigma_r2"/>
</dbReference>
<gene>
    <name evidence="8" type="ORF">GCM10009745_29980</name>
</gene>
<dbReference type="InterPro" id="IPR007627">
    <property type="entry name" value="RNA_pol_sigma70_r2"/>
</dbReference>
<evidence type="ECO:0000259" key="6">
    <source>
        <dbReference type="Pfam" id="PF04542"/>
    </source>
</evidence>
<dbReference type="Pfam" id="PF04542">
    <property type="entry name" value="Sigma70_r2"/>
    <property type="match status" value="1"/>
</dbReference>
<dbReference type="CDD" id="cd06171">
    <property type="entry name" value="Sigma70_r4"/>
    <property type="match status" value="1"/>
</dbReference>
<dbReference type="EMBL" id="BAAANF010000009">
    <property type="protein sequence ID" value="GAA1683573.1"/>
    <property type="molecule type" value="Genomic_DNA"/>
</dbReference>
<protein>
    <submittedName>
        <fullName evidence="8">Sigma-70 family RNA polymerase sigma factor</fullName>
    </submittedName>
</protein>
<evidence type="ECO:0000313" key="9">
    <source>
        <dbReference type="Proteomes" id="UP001500280"/>
    </source>
</evidence>
<accession>A0ABP4T827</accession>
<dbReference type="PANTHER" id="PTHR43133">
    <property type="entry name" value="RNA POLYMERASE ECF-TYPE SIGMA FACTO"/>
    <property type="match status" value="1"/>
</dbReference>
<evidence type="ECO:0000256" key="1">
    <source>
        <dbReference type="ARBA" id="ARBA00010641"/>
    </source>
</evidence>
<dbReference type="Gene3D" id="1.10.1740.10">
    <property type="match status" value="1"/>
</dbReference>
<dbReference type="NCBIfam" id="TIGR02937">
    <property type="entry name" value="sigma70-ECF"/>
    <property type="match status" value="1"/>
</dbReference>
<dbReference type="Gene3D" id="1.10.10.10">
    <property type="entry name" value="Winged helix-like DNA-binding domain superfamily/Winged helix DNA-binding domain"/>
    <property type="match status" value="1"/>
</dbReference>
<dbReference type="InterPro" id="IPR039425">
    <property type="entry name" value="RNA_pol_sigma-70-like"/>
</dbReference>
<dbReference type="RefSeq" id="WP_344150936.1">
    <property type="nucleotide sequence ID" value="NZ_BAAANF010000009.1"/>
</dbReference>
<comment type="caution">
    <text evidence="8">The sequence shown here is derived from an EMBL/GenBank/DDBJ whole genome shotgun (WGS) entry which is preliminary data.</text>
</comment>
<feature type="domain" description="RNA polymerase sigma-70 region 2" evidence="6">
    <location>
        <begin position="35"/>
        <end position="97"/>
    </location>
</feature>
<dbReference type="Pfam" id="PF08281">
    <property type="entry name" value="Sigma70_r4_2"/>
    <property type="match status" value="1"/>
</dbReference>
<keyword evidence="4" id="KW-0238">DNA-binding</keyword>
<evidence type="ECO:0000256" key="3">
    <source>
        <dbReference type="ARBA" id="ARBA00023082"/>
    </source>
</evidence>
<keyword evidence="5" id="KW-0804">Transcription</keyword>
<evidence type="ECO:0000256" key="2">
    <source>
        <dbReference type="ARBA" id="ARBA00023015"/>
    </source>
</evidence>
<dbReference type="PANTHER" id="PTHR43133:SF8">
    <property type="entry name" value="RNA POLYMERASE SIGMA FACTOR HI_1459-RELATED"/>
    <property type="match status" value="1"/>
</dbReference>
<name>A0ABP4T827_9ACTN</name>
<keyword evidence="9" id="KW-1185">Reference proteome</keyword>
<organism evidence="8 9">
    <name type="scientific">Kribbella yunnanensis</name>
    <dbReference type="NCBI Taxonomy" id="190194"/>
    <lineage>
        <taxon>Bacteria</taxon>
        <taxon>Bacillati</taxon>
        <taxon>Actinomycetota</taxon>
        <taxon>Actinomycetes</taxon>
        <taxon>Propionibacteriales</taxon>
        <taxon>Kribbellaceae</taxon>
        <taxon>Kribbella</taxon>
    </lineage>
</organism>
<dbReference type="InterPro" id="IPR014284">
    <property type="entry name" value="RNA_pol_sigma-70_dom"/>
</dbReference>
<comment type="similarity">
    <text evidence="1">Belongs to the sigma-70 factor family. ECF subfamily.</text>
</comment>
<dbReference type="SUPFAM" id="SSF88946">
    <property type="entry name" value="Sigma2 domain of RNA polymerase sigma factors"/>
    <property type="match status" value="1"/>
</dbReference>
<evidence type="ECO:0000256" key="5">
    <source>
        <dbReference type="ARBA" id="ARBA00023163"/>
    </source>
</evidence>
<feature type="domain" description="RNA polymerase sigma factor 70 region 4 type 2" evidence="7">
    <location>
        <begin position="127"/>
        <end position="180"/>
    </location>
</feature>
<reference evidence="9" key="1">
    <citation type="journal article" date="2019" name="Int. J. Syst. Evol. Microbiol.">
        <title>The Global Catalogue of Microorganisms (GCM) 10K type strain sequencing project: providing services to taxonomists for standard genome sequencing and annotation.</title>
        <authorList>
            <consortium name="The Broad Institute Genomics Platform"/>
            <consortium name="The Broad Institute Genome Sequencing Center for Infectious Disease"/>
            <person name="Wu L."/>
            <person name="Ma J."/>
        </authorList>
    </citation>
    <scope>NUCLEOTIDE SEQUENCE [LARGE SCALE GENOMIC DNA]</scope>
    <source>
        <strain evidence="9">JCM 14307</strain>
    </source>
</reference>